<protein>
    <submittedName>
        <fullName evidence="3">Helicase/secretion neighborhood TadE-like protein</fullName>
    </submittedName>
</protein>
<keyword evidence="3" id="KW-0067">ATP-binding</keyword>
<gene>
    <name evidence="3" type="ORF">SAMN06893096_106143</name>
</gene>
<accession>A0A239GDC8</accession>
<keyword evidence="1" id="KW-1133">Transmembrane helix</keyword>
<keyword evidence="1" id="KW-0472">Membrane</keyword>
<dbReference type="EMBL" id="FZOO01000006">
    <property type="protein sequence ID" value="SNS67167.1"/>
    <property type="molecule type" value="Genomic_DNA"/>
</dbReference>
<dbReference type="Pfam" id="PF13400">
    <property type="entry name" value="Tad"/>
    <property type="match status" value="1"/>
</dbReference>
<name>A0A239GDC8_9ACTN</name>
<dbReference type="GO" id="GO:0004386">
    <property type="term" value="F:helicase activity"/>
    <property type="evidence" value="ECO:0007669"/>
    <property type="project" value="UniProtKB-KW"/>
</dbReference>
<dbReference type="Proteomes" id="UP000198373">
    <property type="component" value="Unassembled WGS sequence"/>
</dbReference>
<evidence type="ECO:0000313" key="4">
    <source>
        <dbReference type="Proteomes" id="UP000198373"/>
    </source>
</evidence>
<feature type="domain" description="Putative Flp pilus-assembly TadG-like N-terminal" evidence="2">
    <location>
        <begin position="12"/>
        <end position="57"/>
    </location>
</feature>
<evidence type="ECO:0000256" key="1">
    <source>
        <dbReference type="SAM" id="Phobius"/>
    </source>
</evidence>
<feature type="transmembrane region" description="Helical" evidence="1">
    <location>
        <begin position="12"/>
        <end position="35"/>
    </location>
</feature>
<keyword evidence="3" id="KW-0378">Hydrolase</keyword>
<dbReference type="AlphaFoldDB" id="A0A239GDC8"/>
<reference evidence="4" key="1">
    <citation type="submission" date="2017-06" db="EMBL/GenBank/DDBJ databases">
        <authorList>
            <person name="Varghese N."/>
            <person name="Submissions S."/>
        </authorList>
    </citation>
    <scope>NUCLEOTIDE SEQUENCE [LARGE SCALE GENOMIC DNA]</scope>
    <source>
        <strain evidence="4">DSM 46839</strain>
    </source>
</reference>
<keyword evidence="3" id="KW-0347">Helicase</keyword>
<sequence>MSRPTGRAGERGAATVWVVALSGVLAAVGVAAVLVGTAVVGRHRAAAAADLAALAAAERAVRGDPAACAAAGEVAGANGARLTACAVGGGAVVDVAVTVPVRLGPLGVAAAGARARAGPVLPAD</sequence>
<keyword evidence="1" id="KW-0812">Transmembrane</keyword>
<organism evidence="3 4">
    <name type="scientific">Geodermatophilus pulveris</name>
    <dbReference type="NCBI Taxonomy" id="1564159"/>
    <lineage>
        <taxon>Bacteria</taxon>
        <taxon>Bacillati</taxon>
        <taxon>Actinomycetota</taxon>
        <taxon>Actinomycetes</taxon>
        <taxon>Geodermatophilales</taxon>
        <taxon>Geodermatophilaceae</taxon>
        <taxon>Geodermatophilus</taxon>
    </lineage>
</organism>
<evidence type="ECO:0000259" key="2">
    <source>
        <dbReference type="Pfam" id="PF13400"/>
    </source>
</evidence>
<dbReference type="InterPro" id="IPR021202">
    <property type="entry name" value="Rv3654c-like"/>
</dbReference>
<evidence type="ECO:0000313" key="3">
    <source>
        <dbReference type="EMBL" id="SNS67167.1"/>
    </source>
</evidence>
<dbReference type="NCBIfam" id="TIGR03816">
    <property type="entry name" value="tadE_like_DECH"/>
    <property type="match status" value="1"/>
</dbReference>
<dbReference type="InterPro" id="IPR028087">
    <property type="entry name" value="Tad_N"/>
</dbReference>
<keyword evidence="3" id="KW-0547">Nucleotide-binding</keyword>
<proteinExistence type="predicted"/>
<keyword evidence="4" id="KW-1185">Reference proteome</keyword>
<dbReference type="RefSeq" id="WP_089306158.1">
    <property type="nucleotide sequence ID" value="NZ_FZOO01000006.1"/>
</dbReference>